<name>A0ABT7AS00_9CYAN</name>
<evidence type="ECO:0000313" key="4">
    <source>
        <dbReference type="Proteomes" id="UP001235303"/>
    </source>
</evidence>
<keyword evidence="4" id="KW-1185">Reference proteome</keyword>
<keyword evidence="2" id="KW-0687">Ribonucleoprotein</keyword>
<dbReference type="CDD" id="cd06089">
    <property type="entry name" value="KOW_RPL26"/>
    <property type="match status" value="1"/>
</dbReference>
<organism evidence="3 4">
    <name type="scientific">Roseofilum acuticapitatum BLCC-M154</name>
    <dbReference type="NCBI Taxonomy" id="3022444"/>
    <lineage>
        <taxon>Bacteria</taxon>
        <taxon>Bacillati</taxon>
        <taxon>Cyanobacteriota</taxon>
        <taxon>Cyanophyceae</taxon>
        <taxon>Desertifilales</taxon>
        <taxon>Desertifilaceae</taxon>
        <taxon>Roseofilum</taxon>
        <taxon>Roseofilum acuticapitatum</taxon>
    </lineage>
</organism>
<evidence type="ECO:0000313" key="3">
    <source>
        <dbReference type="EMBL" id="MDJ1169679.1"/>
    </source>
</evidence>
<protein>
    <submittedName>
        <fullName evidence="3">KOW motif domain-containing protein</fullName>
    </submittedName>
</protein>
<keyword evidence="1" id="KW-0689">Ribosomal protein</keyword>
<evidence type="ECO:0000256" key="2">
    <source>
        <dbReference type="ARBA" id="ARBA00023274"/>
    </source>
</evidence>
<accession>A0ABT7AS00</accession>
<evidence type="ECO:0000256" key="1">
    <source>
        <dbReference type="ARBA" id="ARBA00022980"/>
    </source>
</evidence>
<gene>
    <name evidence="3" type="ORF">PMG71_09595</name>
</gene>
<sequence>MMTTEKHPYLGRYFNRLNLCLLYRFGDGSVIYHANPGDFFQDDYGFWWLRTDPGKYFTNQYGAVLPTYCGVAFDGDPKDYLYFEDHWFEHNWSYSPSINFVVATGERQAPTTQNTPTIEGWEPAKDGELRSGDEVKITAKGKHYGKVATIKRVDRKKGGLITYEMRMDDSGYIPNFPAKDLLKRQPEQAQEEPEMTMLWDNDDRIRLLELPSSPRN</sequence>
<dbReference type="RefSeq" id="WP_283753436.1">
    <property type="nucleotide sequence ID" value="NZ_JAQOSP010000065.1"/>
</dbReference>
<reference evidence="3 4" key="1">
    <citation type="submission" date="2023-01" db="EMBL/GenBank/DDBJ databases">
        <title>Novel diversity within Roseofilum (Cyanobacteria; Desertifilaceae) from marine benthic mats with descriptions of four novel species.</title>
        <authorList>
            <person name="Wang Y."/>
            <person name="Berthold D.E."/>
            <person name="Hu J."/>
            <person name="Lefler F.W."/>
            <person name="Laughinghouse H.D. IV."/>
        </authorList>
    </citation>
    <scope>NUCLEOTIDE SEQUENCE [LARGE SCALE GENOMIC DNA]</scope>
    <source>
        <strain evidence="3 4">BLCC-M154</strain>
    </source>
</reference>
<dbReference type="Proteomes" id="UP001235303">
    <property type="component" value="Unassembled WGS sequence"/>
</dbReference>
<comment type="caution">
    <text evidence="3">The sequence shown here is derived from an EMBL/GenBank/DDBJ whole genome shotgun (WGS) entry which is preliminary data.</text>
</comment>
<proteinExistence type="predicted"/>
<dbReference type="InterPro" id="IPR041988">
    <property type="entry name" value="Ribosomal_uL24_KOW"/>
</dbReference>
<dbReference type="EMBL" id="JAQOSP010000065">
    <property type="protein sequence ID" value="MDJ1169679.1"/>
    <property type="molecule type" value="Genomic_DNA"/>
</dbReference>